<feature type="chain" id="PRO_5045103761" evidence="14">
    <location>
        <begin position="20"/>
        <end position="620"/>
    </location>
</feature>
<evidence type="ECO:0000256" key="14">
    <source>
        <dbReference type="SAM" id="SignalP"/>
    </source>
</evidence>
<dbReference type="PANTHER" id="PTHR30069">
    <property type="entry name" value="TONB-DEPENDENT OUTER MEMBRANE RECEPTOR"/>
    <property type="match status" value="1"/>
</dbReference>
<proteinExistence type="inferred from homology"/>
<dbReference type="PROSITE" id="PS52016">
    <property type="entry name" value="TONB_DEPENDENT_REC_3"/>
    <property type="match status" value="1"/>
</dbReference>
<feature type="domain" description="TonB-dependent receptor plug" evidence="16">
    <location>
        <begin position="43"/>
        <end position="148"/>
    </location>
</feature>
<gene>
    <name evidence="17" type="ORF">ACFQ1Z_09305</name>
</gene>
<dbReference type="SUPFAM" id="SSF56935">
    <property type="entry name" value="Porins"/>
    <property type="match status" value="1"/>
</dbReference>
<evidence type="ECO:0000256" key="9">
    <source>
        <dbReference type="ARBA" id="ARBA00023136"/>
    </source>
</evidence>
<organism evidence="17 18">
    <name type="scientific">Methylophilus luteus</name>
    <dbReference type="NCBI Taxonomy" id="640108"/>
    <lineage>
        <taxon>Bacteria</taxon>
        <taxon>Pseudomonadati</taxon>
        <taxon>Pseudomonadota</taxon>
        <taxon>Betaproteobacteria</taxon>
        <taxon>Nitrosomonadales</taxon>
        <taxon>Methylophilaceae</taxon>
        <taxon>Methylophilus</taxon>
    </lineage>
</organism>
<dbReference type="Gene3D" id="2.170.130.10">
    <property type="entry name" value="TonB-dependent receptor, plug domain"/>
    <property type="match status" value="1"/>
</dbReference>
<keyword evidence="11 12" id="KW-0998">Cell outer membrane</keyword>
<name>A0ABW3FAB3_9PROT</name>
<evidence type="ECO:0000256" key="4">
    <source>
        <dbReference type="ARBA" id="ARBA00022452"/>
    </source>
</evidence>
<dbReference type="InterPro" id="IPR000531">
    <property type="entry name" value="Beta-barrel_TonB"/>
</dbReference>
<dbReference type="InterPro" id="IPR037066">
    <property type="entry name" value="Plug_dom_sf"/>
</dbReference>
<evidence type="ECO:0000256" key="7">
    <source>
        <dbReference type="ARBA" id="ARBA00023065"/>
    </source>
</evidence>
<keyword evidence="4 12" id="KW-1134">Transmembrane beta strand</keyword>
<dbReference type="InterPro" id="IPR036942">
    <property type="entry name" value="Beta-barrel_TonB_sf"/>
</dbReference>
<keyword evidence="8 13" id="KW-0798">TonB box</keyword>
<dbReference type="EMBL" id="JBHTKB010000001">
    <property type="protein sequence ID" value="MFD0913739.1"/>
    <property type="molecule type" value="Genomic_DNA"/>
</dbReference>
<reference evidence="18" key="1">
    <citation type="journal article" date="2019" name="Int. J. Syst. Evol. Microbiol.">
        <title>The Global Catalogue of Microorganisms (GCM) 10K type strain sequencing project: providing services to taxonomists for standard genome sequencing and annotation.</title>
        <authorList>
            <consortium name="The Broad Institute Genomics Platform"/>
            <consortium name="The Broad Institute Genome Sequencing Center for Infectious Disease"/>
            <person name="Wu L."/>
            <person name="Ma J."/>
        </authorList>
    </citation>
    <scope>NUCLEOTIDE SEQUENCE [LARGE SCALE GENOMIC DNA]</scope>
    <source>
        <strain evidence="18">CCUG 58412</strain>
    </source>
</reference>
<keyword evidence="18" id="KW-1185">Reference proteome</keyword>
<dbReference type="Pfam" id="PF07715">
    <property type="entry name" value="Plug"/>
    <property type="match status" value="1"/>
</dbReference>
<evidence type="ECO:0000256" key="2">
    <source>
        <dbReference type="ARBA" id="ARBA00009810"/>
    </source>
</evidence>
<keyword evidence="9 12" id="KW-0472">Membrane</keyword>
<dbReference type="InterPro" id="IPR012910">
    <property type="entry name" value="Plug_dom"/>
</dbReference>
<evidence type="ECO:0000256" key="3">
    <source>
        <dbReference type="ARBA" id="ARBA00022448"/>
    </source>
</evidence>
<keyword evidence="5 12" id="KW-0812">Transmembrane</keyword>
<dbReference type="Proteomes" id="UP001597128">
    <property type="component" value="Unassembled WGS sequence"/>
</dbReference>
<dbReference type="PANTHER" id="PTHR30069:SF53">
    <property type="entry name" value="COLICIN I RECEPTOR-RELATED"/>
    <property type="match status" value="1"/>
</dbReference>
<feature type="domain" description="TonB-dependent receptor-like beta-barrel" evidence="15">
    <location>
        <begin position="216"/>
        <end position="588"/>
    </location>
</feature>
<comment type="caution">
    <text evidence="17">The sequence shown here is derived from an EMBL/GenBank/DDBJ whole genome shotgun (WGS) entry which is preliminary data.</text>
</comment>
<keyword evidence="7" id="KW-0406">Ion transport</keyword>
<evidence type="ECO:0000256" key="13">
    <source>
        <dbReference type="RuleBase" id="RU003357"/>
    </source>
</evidence>
<evidence type="ECO:0000259" key="16">
    <source>
        <dbReference type="Pfam" id="PF07715"/>
    </source>
</evidence>
<comment type="subcellular location">
    <subcellularLocation>
        <location evidence="1 12">Cell outer membrane</location>
        <topology evidence="1 12">Multi-pass membrane protein</topology>
    </subcellularLocation>
</comment>
<dbReference type="Gene3D" id="2.40.170.20">
    <property type="entry name" value="TonB-dependent receptor, beta-barrel domain"/>
    <property type="match status" value="1"/>
</dbReference>
<evidence type="ECO:0000256" key="1">
    <source>
        <dbReference type="ARBA" id="ARBA00004571"/>
    </source>
</evidence>
<sequence>MKKITLLGLMAALPINTLAAETLATPNLDEVVVTASRTSQSTKTVTGDITVIDSEEINRLQGGSLADLLRLQPGVQSYSNGGMGTSSNITLRGTNDNQLIVLVDGVRINSGTTGTTAFENIPLALIDRIEILRSPASSLYGSDAIGGVIQIFTKRGSGNKTHIYGTVGAGSYDTYTGNAGIDTTYKALKLGAQISSYDTRGISAKKHPPLNVDKDRDGYQNFSGSAYANLEFAPGHTLGLNYLESDGRSEYDNGYVGNHQNRYQQGYGVTLKNALTERWKSTLQYNNGRDQSYTVSAATGATANSNIETEQHQISWQHDYQLSNGTIMFAYDRLEQDVLTKTIGRQTLDRGRSNDAFVLGYTGNFDNHSAQLSLREDHNSQFGNYTTGGLGYGYALTPAWRVTAQYGSSFRAPTFNQLYAVNFGNPNLAAEKADNLEASLRYQGEALQAKVTLFDNHIRNFIQTLTSGCPVGFPNCAVNAGKIEIQGVTFESSLVLNESWLLSGNLTVQSPRVDGTDNLLVRRAQRYGNLVLQYKTGDWNWTTELTASSQRYNDAANRLALGGYALLNSTLGYQLNQNWRLQARANNILDKDYVLAAVNSTVDYNTMGANVFFSLNYDMH</sequence>
<evidence type="ECO:0000313" key="18">
    <source>
        <dbReference type="Proteomes" id="UP001597128"/>
    </source>
</evidence>
<evidence type="ECO:0000256" key="11">
    <source>
        <dbReference type="ARBA" id="ARBA00023237"/>
    </source>
</evidence>
<evidence type="ECO:0000259" key="15">
    <source>
        <dbReference type="Pfam" id="PF00593"/>
    </source>
</evidence>
<dbReference type="Pfam" id="PF00593">
    <property type="entry name" value="TonB_dep_Rec_b-barrel"/>
    <property type="match status" value="1"/>
</dbReference>
<accession>A0ABW3FAB3</accession>
<evidence type="ECO:0000256" key="10">
    <source>
        <dbReference type="ARBA" id="ARBA00023170"/>
    </source>
</evidence>
<feature type="signal peptide" evidence="14">
    <location>
        <begin position="1"/>
        <end position="19"/>
    </location>
</feature>
<evidence type="ECO:0000256" key="6">
    <source>
        <dbReference type="ARBA" id="ARBA00022729"/>
    </source>
</evidence>
<dbReference type="RefSeq" id="WP_379057110.1">
    <property type="nucleotide sequence ID" value="NZ_JBHTKB010000001.1"/>
</dbReference>
<keyword evidence="10 17" id="KW-0675">Receptor</keyword>
<comment type="similarity">
    <text evidence="2 12 13">Belongs to the TonB-dependent receptor family.</text>
</comment>
<evidence type="ECO:0000256" key="8">
    <source>
        <dbReference type="ARBA" id="ARBA00023077"/>
    </source>
</evidence>
<evidence type="ECO:0000256" key="12">
    <source>
        <dbReference type="PROSITE-ProRule" id="PRU01360"/>
    </source>
</evidence>
<keyword evidence="3 12" id="KW-0813">Transport</keyword>
<protein>
    <submittedName>
        <fullName evidence="17">TonB-dependent receptor domain-containing protein</fullName>
    </submittedName>
</protein>
<dbReference type="CDD" id="cd01347">
    <property type="entry name" value="ligand_gated_channel"/>
    <property type="match status" value="1"/>
</dbReference>
<evidence type="ECO:0000313" key="17">
    <source>
        <dbReference type="EMBL" id="MFD0913739.1"/>
    </source>
</evidence>
<dbReference type="InterPro" id="IPR039426">
    <property type="entry name" value="TonB-dep_rcpt-like"/>
</dbReference>
<keyword evidence="6 14" id="KW-0732">Signal</keyword>
<evidence type="ECO:0000256" key="5">
    <source>
        <dbReference type="ARBA" id="ARBA00022692"/>
    </source>
</evidence>